<evidence type="ECO:0000313" key="1">
    <source>
        <dbReference type="EMBL" id="GAK37738.1"/>
    </source>
</evidence>
<dbReference type="Proteomes" id="UP000027601">
    <property type="component" value="Unassembled WGS sequence"/>
</dbReference>
<protein>
    <submittedName>
        <fullName evidence="1">Uncharacterized protein</fullName>
    </submittedName>
</protein>
<organism evidence="1 2">
    <name type="scientific">Bacteroides graminisolvens DSM 19988 = JCM 15093</name>
    <dbReference type="NCBI Taxonomy" id="1121097"/>
    <lineage>
        <taxon>Bacteria</taxon>
        <taxon>Pseudomonadati</taxon>
        <taxon>Bacteroidota</taxon>
        <taxon>Bacteroidia</taxon>
        <taxon>Bacteroidales</taxon>
        <taxon>Bacteroidaceae</taxon>
        <taxon>Bacteroides</taxon>
    </lineage>
</organism>
<keyword evidence="2" id="KW-1185">Reference proteome</keyword>
<comment type="caution">
    <text evidence="1">The sequence shown here is derived from an EMBL/GenBank/DDBJ whole genome shotgun (WGS) entry which is preliminary data.</text>
</comment>
<reference evidence="1 2" key="1">
    <citation type="journal article" date="2015" name="Microbes Environ.">
        <title>Distribution and evolution of nitrogen fixation genes in the phylum bacteroidetes.</title>
        <authorList>
            <person name="Inoue J."/>
            <person name="Oshima K."/>
            <person name="Suda W."/>
            <person name="Sakamoto M."/>
            <person name="Iino T."/>
            <person name="Noda S."/>
            <person name="Hongoh Y."/>
            <person name="Hattori M."/>
            <person name="Ohkuma M."/>
        </authorList>
    </citation>
    <scope>NUCLEOTIDE SEQUENCE [LARGE SCALE GENOMIC DNA]</scope>
    <source>
        <strain evidence="1 2">JCM 15093</strain>
    </source>
</reference>
<gene>
    <name evidence="1" type="ORF">JCM15093_3011</name>
</gene>
<accession>A0A069D4C4</accession>
<dbReference type="EMBL" id="BAJS01000028">
    <property type="protein sequence ID" value="GAK37738.1"/>
    <property type="molecule type" value="Genomic_DNA"/>
</dbReference>
<sequence>MSTLPNQSEARALHIRLCKQYQVDSLREAALALAEELQYVLSMVDELEPQPDTSSPSCYYSADELEQERQALCRQLGISRWC</sequence>
<dbReference type="STRING" id="1121097.GCA_000428125_00998"/>
<evidence type="ECO:0000313" key="2">
    <source>
        <dbReference type="Proteomes" id="UP000027601"/>
    </source>
</evidence>
<name>A0A069D4C4_9BACE</name>
<proteinExistence type="predicted"/>
<dbReference type="AlphaFoldDB" id="A0A069D4C4"/>